<dbReference type="PANTHER" id="PTHR10277">
    <property type="entry name" value="HOMOCITRATE SYNTHASE-RELATED"/>
    <property type="match status" value="1"/>
</dbReference>
<organism evidence="3 4">
    <name type="scientific">Robinsoniella peoriensis</name>
    <dbReference type="NCBI Taxonomy" id="180332"/>
    <lineage>
        <taxon>Bacteria</taxon>
        <taxon>Bacillati</taxon>
        <taxon>Bacillota</taxon>
        <taxon>Clostridia</taxon>
        <taxon>Lachnospirales</taxon>
        <taxon>Lachnospiraceae</taxon>
        <taxon>Robinsoniella</taxon>
    </lineage>
</organism>
<keyword evidence="4" id="KW-1185">Reference proteome</keyword>
<dbReference type="GO" id="GO:0003852">
    <property type="term" value="F:2-isopropylmalate synthase activity"/>
    <property type="evidence" value="ECO:0007669"/>
    <property type="project" value="TreeGrafter"/>
</dbReference>
<dbReference type="EC" id="4.1.3.39" evidence="3"/>
<dbReference type="AlphaFoldDB" id="A0A4U8Q2C2"/>
<dbReference type="RefSeq" id="WP_138003589.1">
    <property type="nucleotide sequence ID" value="NZ_QGQD01000079.1"/>
</dbReference>
<reference evidence="3 4" key="1">
    <citation type="journal article" date="2019" name="Anaerobe">
        <title>Detection of Robinsoniella peoriensis in multiple bone samples of a trauma patient.</title>
        <authorList>
            <person name="Schrottner P."/>
            <person name="Hartwich K."/>
            <person name="Bunk B."/>
            <person name="Schober I."/>
            <person name="Helbig S."/>
            <person name="Rudolph W.W."/>
            <person name="Gunzer F."/>
        </authorList>
    </citation>
    <scope>NUCLEOTIDE SEQUENCE [LARGE SCALE GENOMIC DNA]</scope>
    <source>
        <strain evidence="3 4">DSM 106044</strain>
    </source>
</reference>
<evidence type="ECO:0000256" key="1">
    <source>
        <dbReference type="ARBA" id="ARBA00023211"/>
    </source>
</evidence>
<keyword evidence="3" id="KW-0456">Lyase</keyword>
<evidence type="ECO:0000313" key="4">
    <source>
        <dbReference type="Proteomes" id="UP000306509"/>
    </source>
</evidence>
<dbReference type="InterPro" id="IPR050073">
    <property type="entry name" value="2-IPM_HCS-like"/>
</dbReference>
<evidence type="ECO:0000313" key="3">
    <source>
        <dbReference type="EMBL" id="TLC98891.1"/>
    </source>
</evidence>
<dbReference type="Pfam" id="PF00682">
    <property type="entry name" value="HMGL-like"/>
    <property type="match status" value="1"/>
</dbReference>
<evidence type="ECO:0000259" key="2">
    <source>
        <dbReference type="Pfam" id="PF00682"/>
    </source>
</evidence>
<dbReference type="STRING" id="180332.GCA_000797495_02705"/>
<dbReference type="EMBL" id="QGQD01000079">
    <property type="protein sequence ID" value="TLC98891.1"/>
    <property type="molecule type" value="Genomic_DNA"/>
</dbReference>
<feature type="domain" description="Pyruvate carboxyltransferase" evidence="2">
    <location>
        <begin position="4"/>
        <end position="259"/>
    </location>
</feature>
<dbReference type="InterPro" id="IPR013785">
    <property type="entry name" value="Aldolase_TIM"/>
</dbReference>
<gene>
    <name evidence="3" type="ORF">DSM106044_04221</name>
</gene>
<proteinExistence type="predicted"/>
<dbReference type="SUPFAM" id="SSF51569">
    <property type="entry name" value="Aldolase"/>
    <property type="match status" value="1"/>
</dbReference>
<protein>
    <submittedName>
        <fullName evidence="3">4-hydroxy-2-oxovalerate aldolase</fullName>
        <ecNumber evidence="3">4.1.3.39</ecNumber>
    </submittedName>
</protein>
<name>A0A4U8Q2C2_9FIRM</name>
<dbReference type="GO" id="GO:0008701">
    <property type="term" value="F:4-hydroxy-2-oxovalerate aldolase activity"/>
    <property type="evidence" value="ECO:0007669"/>
    <property type="project" value="UniProtKB-EC"/>
</dbReference>
<comment type="caution">
    <text evidence="3">The sequence shown here is derived from an EMBL/GenBank/DDBJ whole genome shotgun (WGS) entry which is preliminary data.</text>
</comment>
<accession>A0A4U8Q2C2</accession>
<keyword evidence="1" id="KW-0464">Manganese</keyword>
<dbReference type="CDD" id="cd07944">
    <property type="entry name" value="DRE_TIM_HOA_like"/>
    <property type="match status" value="1"/>
</dbReference>
<dbReference type="InterPro" id="IPR000891">
    <property type="entry name" value="PYR_CT"/>
</dbReference>
<dbReference type="PANTHER" id="PTHR10277:SF9">
    <property type="entry name" value="2-ISOPROPYLMALATE SYNTHASE 1, CHLOROPLASTIC-RELATED"/>
    <property type="match status" value="1"/>
</dbReference>
<sequence length="532" mass="61306">MNNIKLLDCTLRDGGYVNDWRFGHDNIVSLFERLVSTNVDMIEVGFLDERHEFDIDRTIMPNTDCVEKIYGGLDRRQAMVVGMIDFGTCGIENLSPCKDSYLDGIRVIFKKHLMHEAIAFCRQVKELGYQVFTQAVSITSYSDREMLDLIDLVNELKPYAVSIVDTYGLLHQEHLMHYFELLDHNLIPEIGVGYHSHNNFQLAYSNCMEVLKAHTDRMVVVDATLYGMGKSAGNAPMELLSMYLNTNCGKNYDISQMLEAIDINIMNIYEKSPWGYNLFFYLSASNNCHPSYVKYLMDKHTLSLKSLNEILDSIEFEKKLLYDQKHIEHLYNQYQNSECNDLDDLVKLEEQFAGKKILLVGPGKNVQAQEEKIKDYIEANHPVVISTNYIPGALMVDYVFLSNSRRYVQLNSVITEYKNRDTKVIATSNVTNTKGSFDYTLNYSSLVDEDAEIIDNAFIMLLKTLMKVKVDHVACAGFDGYSPIEDNYYNSSMEYRIEKEKSNSMNQYVIDCLKKMNDHISVEFITDTFYEK</sequence>
<dbReference type="Proteomes" id="UP000306509">
    <property type="component" value="Unassembled WGS sequence"/>
</dbReference>
<dbReference type="GO" id="GO:0009098">
    <property type="term" value="P:L-leucine biosynthetic process"/>
    <property type="evidence" value="ECO:0007669"/>
    <property type="project" value="TreeGrafter"/>
</dbReference>
<dbReference type="Gene3D" id="3.20.20.70">
    <property type="entry name" value="Aldolase class I"/>
    <property type="match status" value="1"/>
</dbReference>